<reference evidence="2" key="2">
    <citation type="journal article" date="2023" name="Science">
        <title>Genomic signatures of disease resistance in endangered staghorn corals.</title>
        <authorList>
            <person name="Vollmer S.V."/>
            <person name="Selwyn J.D."/>
            <person name="Despard B.A."/>
            <person name="Roesel C.L."/>
        </authorList>
    </citation>
    <scope>NUCLEOTIDE SEQUENCE</scope>
    <source>
        <strain evidence="2">K2</strain>
    </source>
</reference>
<evidence type="ECO:0000313" key="3">
    <source>
        <dbReference type="Proteomes" id="UP001249851"/>
    </source>
</evidence>
<evidence type="ECO:0000256" key="1">
    <source>
        <dbReference type="SAM" id="MobiDB-lite"/>
    </source>
</evidence>
<name>A0AAD9VB03_ACRCE</name>
<accession>A0AAD9VB03</accession>
<feature type="non-terminal residue" evidence="2">
    <location>
        <position position="1"/>
    </location>
</feature>
<evidence type="ECO:0000313" key="2">
    <source>
        <dbReference type="EMBL" id="KAK2567709.1"/>
    </source>
</evidence>
<comment type="caution">
    <text evidence="2">The sequence shown here is derived from an EMBL/GenBank/DDBJ whole genome shotgun (WGS) entry which is preliminary data.</text>
</comment>
<proteinExistence type="predicted"/>
<organism evidence="2 3">
    <name type="scientific">Acropora cervicornis</name>
    <name type="common">Staghorn coral</name>
    <dbReference type="NCBI Taxonomy" id="6130"/>
    <lineage>
        <taxon>Eukaryota</taxon>
        <taxon>Metazoa</taxon>
        <taxon>Cnidaria</taxon>
        <taxon>Anthozoa</taxon>
        <taxon>Hexacorallia</taxon>
        <taxon>Scleractinia</taxon>
        <taxon>Astrocoeniina</taxon>
        <taxon>Acroporidae</taxon>
        <taxon>Acropora</taxon>
    </lineage>
</organism>
<dbReference type="Proteomes" id="UP001249851">
    <property type="component" value="Unassembled WGS sequence"/>
</dbReference>
<reference evidence="2" key="1">
    <citation type="journal article" date="2023" name="G3 (Bethesda)">
        <title>Whole genome assembly and annotation of the endangered Caribbean coral Acropora cervicornis.</title>
        <authorList>
            <person name="Selwyn J.D."/>
            <person name="Vollmer S.V."/>
        </authorList>
    </citation>
    <scope>NUCLEOTIDE SEQUENCE</scope>
    <source>
        <strain evidence="2">K2</strain>
    </source>
</reference>
<sequence>AFLMSAKVTLKSQFAQGIATNLASDGAPTKQIVLPPGNGHLIVLLPVSSQICKQCRGKLEKAASLVVFSSPISASETVKDPDDVEAQEVTAEYIAQGEDKASKEDVLQLVDSIHHLAIDNESFSQPDYEIDDSLQNSTRENKSLYQPDSQASSSESSSSNESHTSSQATKRSLLNDFLRSCDAGTIGPHKRRWELSSVRTRANHVSKAKSLIVAGLNVIAPGDAGYLWEAVRKSGSVEKEL</sequence>
<feature type="region of interest" description="Disordered" evidence="1">
    <location>
        <begin position="140"/>
        <end position="169"/>
    </location>
</feature>
<dbReference type="AlphaFoldDB" id="A0AAD9VB03"/>
<keyword evidence="3" id="KW-1185">Reference proteome</keyword>
<protein>
    <submittedName>
        <fullName evidence="2">Uncharacterized protein</fullName>
    </submittedName>
</protein>
<feature type="compositionally biased region" description="Low complexity" evidence="1">
    <location>
        <begin position="149"/>
        <end position="169"/>
    </location>
</feature>
<feature type="non-terminal residue" evidence="2">
    <location>
        <position position="241"/>
    </location>
</feature>
<dbReference type="EMBL" id="JARQWQ010000014">
    <property type="protein sequence ID" value="KAK2567709.1"/>
    <property type="molecule type" value="Genomic_DNA"/>
</dbReference>
<gene>
    <name evidence="2" type="ORF">P5673_008568</name>
</gene>